<dbReference type="Pfam" id="PF00578">
    <property type="entry name" value="AhpC-TSA"/>
    <property type="match status" value="1"/>
</dbReference>
<evidence type="ECO:0000256" key="9">
    <source>
        <dbReference type="ARBA" id="ARBA00023284"/>
    </source>
</evidence>
<evidence type="ECO:0000313" key="17">
    <source>
        <dbReference type="Proteomes" id="UP000886523"/>
    </source>
</evidence>
<comment type="caution">
    <text evidence="16">The sequence shown here is derived from an EMBL/GenBank/DDBJ whole genome shotgun (WGS) entry which is preliminary data.</text>
</comment>
<evidence type="ECO:0000256" key="8">
    <source>
        <dbReference type="ARBA" id="ARBA00023242"/>
    </source>
</evidence>
<keyword evidence="7" id="KW-1015">Disulfide bond</keyword>
<dbReference type="GO" id="GO:0045454">
    <property type="term" value="P:cell redox homeostasis"/>
    <property type="evidence" value="ECO:0007669"/>
    <property type="project" value="TreeGrafter"/>
</dbReference>
<feature type="region of interest" description="Disordered" evidence="14">
    <location>
        <begin position="185"/>
        <end position="208"/>
    </location>
</feature>
<sequence length="208" mass="22641">MEEDQKNNAVPPAEEKEGDELAEESPPPEEPELQVGDVLPDITLKNEKGDDVRVKDLATPEQGVVFFLVPKADTPGCTTQACAFRDSYSEFTEVKYAVYCVSADTSTAQARWQLKKELPFPLLSDPQRVFIKALGAFKPPKSTSRSHFVFEKGTGKLVEKKSSVKPAESSKLALEFIKRHHAEPAKVAPAETEEVAALPGAGTVETAA</sequence>
<comment type="similarity">
    <text evidence="11">Belongs to the peroxiredoxin family. BCP/PrxQ subfamily.</text>
</comment>
<dbReference type="EC" id="1.11.1.24" evidence="3"/>
<evidence type="ECO:0000256" key="13">
    <source>
        <dbReference type="ARBA" id="ARBA00077538"/>
    </source>
</evidence>
<dbReference type="InterPro" id="IPR013766">
    <property type="entry name" value="Thioredoxin_domain"/>
</dbReference>
<protein>
    <recommendedName>
        <fullName evidence="3">thioredoxin-dependent peroxiredoxin</fullName>
        <ecNumber evidence="3">1.11.1.24</ecNumber>
    </recommendedName>
    <alternativeName>
        <fullName evidence="13">Nuclear thiol peroxidase</fullName>
    </alternativeName>
    <alternativeName>
        <fullName evidence="10">Thioredoxin peroxidase</fullName>
    </alternativeName>
</protein>
<dbReference type="OrthoDB" id="338622at2759"/>
<reference evidence="16" key="1">
    <citation type="journal article" date="2020" name="Nat. Commun.">
        <title>Large-scale genome sequencing of mycorrhizal fungi provides insights into the early evolution of symbiotic traits.</title>
        <authorList>
            <person name="Miyauchi S."/>
            <person name="Kiss E."/>
            <person name="Kuo A."/>
            <person name="Drula E."/>
            <person name="Kohler A."/>
            <person name="Sanchez-Garcia M."/>
            <person name="Morin E."/>
            <person name="Andreopoulos B."/>
            <person name="Barry K.W."/>
            <person name="Bonito G."/>
            <person name="Buee M."/>
            <person name="Carver A."/>
            <person name="Chen C."/>
            <person name="Cichocki N."/>
            <person name="Clum A."/>
            <person name="Culley D."/>
            <person name="Crous P.W."/>
            <person name="Fauchery L."/>
            <person name="Girlanda M."/>
            <person name="Hayes R.D."/>
            <person name="Keri Z."/>
            <person name="LaButti K."/>
            <person name="Lipzen A."/>
            <person name="Lombard V."/>
            <person name="Magnuson J."/>
            <person name="Maillard F."/>
            <person name="Murat C."/>
            <person name="Nolan M."/>
            <person name="Ohm R.A."/>
            <person name="Pangilinan J."/>
            <person name="Pereira M.F."/>
            <person name="Perotto S."/>
            <person name="Peter M."/>
            <person name="Pfister S."/>
            <person name="Riley R."/>
            <person name="Sitrit Y."/>
            <person name="Stielow J.B."/>
            <person name="Szollosi G."/>
            <person name="Zifcakova L."/>
            <person name="Stursova M."/>
            <person name="Spatafora J.W."/>
            <person name="Tedersoo L."/>
            <person name="Vaario L.M."/>
            <person name="Yamada A."/>
            <person name="Yan M."/>
            <person name="Wang P."/>
            <person name="Xu J."/>
            <person name="Bruns T."/>
            <person name="Baldrian P."/>
            <person name="Vilgalys R."/>
            <person name="Dunand C."/>
            <person name="Henrissat B."/>
            <person name="Grigoriev I.V."/>
            <person name="Hibbett D."/>
            <person name="Nagy L.G."/>
            <person name="Martin F.M."/>
        </authorList>
    </citation>
    <scope>NUCLEOTIDE SEQUENCE</scope>
    <source>
        <strain evidence="16">UP504</strain>
    </source>
</reference>
<dbReference type="SUPFAM" id="SSF52833">
    <property type="entry name" value="Thioredoxin-like"/>
    <property type="match status" value="1"/>
</dbReference>
<evidence type="ECO:0000256" key="14">
    <source>
        <dbReference type="SAM" id="MobiDB-lite"/>
    </source>
</evidence>
<keyword evidence="9" id="KW-0676">Redox-active center</keyword>
<dbReference type="PANTHER" id="PTHR42801">
    <property type="entry name" value="THIOREDOXIN-DEPENDENT PEROXIDE REDUCTASE"/>
    <property type="match status" value="1"/>
</dbReference>
<dbReference type="Proteomes" id="UP000886523">
    <property type="component" value="Unassembled WGS sequence"/>
</dbReference>
<gene>
    <name evidence="16" type="ORF">BS47DRAFT_219911</name>
</gene>
<proteinExistence type="inferred from homology"/>
<evidence type="ECO:0000256" key="11">
    <source>
        <dbReference type="ARBA" id="ARBA00038489"/>
    </source>
</evidence>
<comment type="subcellular location">
    <subcellularLocation>
        <location evidence="1">Nucleus</location>
    </subcellularLocation>
</comment>
<comment type="subunit">
    <text evidence="2">Monomer.</text>
</comment>
<dbReference type="InterPro" id="IPR050924">
    <property type="entry name" value="Peroxiredoxin_BCP/PrxQ"/>
</dbReference>
<evidence type="ECO:0000256" key="5">
    <source>
        <dbReference type="ARBA" id="ARBA00022862"/>
    </source>
</evidence>
<feature type="domain" description="Thioredoxin" evidence="15">
    <location>
        <begin position="33"/>
        <end position="182"/>
    </location>
</feature>
<feature type="region of interest" description="Disordered" evidence="14">
    <location>
        <begin position="1"/>
        <end position="39"/>
    </location>
</feature>
<dbReference type="PANTHER" id="PTHR42801:SF23">
    <property type="entry name" value="PEROXIREDOXIN DOT5"/>
    <property type="match status" value="1"/>
</dbReference>
<dbReference type="EMBL" id="MU129057">
    <property type="protein sequence ID" value="KAF9508531.1"/>
    <property type="molecule type" value="Genomic_DNA"/>
</dbReference>
<keyword evidence="4" id="KW-0575">Peroxidase</keyword>
<keyword evidence="17" id="KW-1185">Reference proteome</keyword>
<dbReference type="CDD" id="cd03017">
    <property type="entry name" value="PRX_BCP"/>
    <property type="match status" value="1"/>
</dbReference>
<comment type="catalytic activity">
    <reaction evidence="12">
        <text>a hydroperoxide + [thioredoxin]-dithiol = an alcohol + [thioredoxin]-disulfide + H2O</text>
        <dbReference type="Rhea" id="RHEA:62620"/>
        <dbReference type="Rhea" id="RHEA-COMP:10698"/>
        <dbReference type="Rhea" id="RHEA-COMP:10700"/>
        <dbReference type="ChEBI" id="CHEBI:15377"/>
        <dbReference type="ChEBI" id="CHEBI:29950"/>
        <dbReference type="ChEBI" id="CHEBI:30879"/>
        <dbReference type="ChEBI" id="CHEBI:35924"/>
        <dbReference type="ChEBI" id="CHEBI:50058"/>
        <dbReference type="EC" id="1.11.1.24"/>
    </reaction>
</comment>
<evidence type="ECO:0000313" key="16">
    <source>
        <dbReference type="EMBL" id="KAF9508531.1"/>
    </source>
</evidence>
<evidence type="ECO:0000256" key="1">
    <source>
        <dbReference type="ARBA" id="ARBA00004123"/>
    </source>
</evidence>
<dbReference type="GO" id="GO:0005737">
    <property type="term" value="C:cytoplasm"/>
    <property type="evidence" value="ECO:0007669"/>
    <property type="project" value="TreeGrafter"/>
</dbReference>
<feature type="compositionally biased region" description="Acidic residues" evidence="14">
    <location>
        <begin position="16"/>
        <end position="32"/>
    </location>
</feature>
<evidence type="ECO:0000259" key="15">
    <source>
        <dbReference type="PROSITE" id="PS51352"/>
    </source>
</evidence>
<evidence type="ECO:0000256" key="7">
    <source>
        <dbReference type="ARBA" id="ARBA00023157"/>
    </source>
</evidence>
<dbReference type="PROSITE" id="PS51352">
    <property type="entry name" value="THIOREDOXIN_2"/>
    <property type="match status" value="1"/>
</dbReference>
<accession>A0A9P6APG8</accession>
<dbReference type="GO" id="GO:0005634">
    <property type="term" value="C:nucleus"/>
    <property type="evidence" value="ECO:0007669"/>
    <property type="project" value="UniProtKB-SubCell"/>
</dbReference>
<evidence type="ECO:0000256" key="6">
    <source>
        <dbReference type="ARBA" id="ARBA00023002"/>
    </source>
</evidence>
<organism evidence="16 17">
    <name type="scientific">Hydnum rufescens UP504</name>
    <dbReference type="NCBI Taxonomy" id="1448309"/>
    <lineage>
        <taxon>Eukaryota</taxon>
        <taxon>Fungi</taxon>
        <taxon>Dikarya</taxon>
        <taxon>Basidiomycota</taxon>
        <taxon>Agaricomycotina</taxon>
        <taxon>Agaricomycetes</taxon>
        <taxon>Cantharellales</taxon>
        <taxon>Hydnaceae</taxon>
        <taxon>Hydnum</taxon>
    </lineage>
</organism>
<dbReference type="GO" id="GO:0034599">
    <property type="term" value="P:cellular response to oxidative stress"/>
    <property type="evidence" value="ECO:0007669"/>
    <property type="project" value="TreeGrafter"/>
</dbReference>
<evidence type="ECO:0000256" key="10">
    <source>
        <dbReference type="ARBA" id="ARBA00032824"/>
    </source>
</evidence>
<dbReference type="InterPro" id="IPR000866">
    <property type="entry name" value="AhpC/TSA"/>
</dbReference>
<keyword evidence="6" id="KW-0560">Oxidoreductase</keyword>
<name>A0A9P6APG8_9AGAM</name>
<dbReference type="AlphaFoldDB" id="A0A9P6APG8"/>
<keyword evidence="5" id="KW-0049">Antioxidant</keyword>
<dbReference type="GO" id="GO:0008379">
    <property type="term" value="F:thioredoxin peroxidase activity"/>
    <property type="evidence" value="ECO:0007669"/>
    <property type="project" value="TreeGrafter"/>
</dbReference>
<evidence type="ECO:0000256" key="2">
    <source>
        <dbReference type="ARBA" id="ARBA00011245"/>
    </source>
</evidence>
<dbReference type="InterPro" id="IPR036249">
    <property type="entry name" value="Thioredoxin-like_sf"/>
</dbReference>
<dbReference type="Gene3D" id="3.40.30.10">
    <property type="entry name" value="Glutaredoxin"/>
    <property type="match status" value="1"/>
</dbReference>
<evidence type="ECO:0000256" key="3">
    <source>
        <dbReference type="ARBA" id="ARBA00013017"/>
    </source>
</evidence>
<evidence type="ECO:0000256" key="4">
    <source>
        <dbReference type="ARBA" id="ARBA00022559"/>
    </source>
</evidence>
<evidence type="ECO:0000256" key="12">
    <source>
        <dbReference type="ARBA" id="ARBA00049091"/>
    </source>
</evidence>
<dbReference type="FunFam" id="3.40.30.10:FF:000157">
    <property type="entry name" value="DOT5p Nuclear thiol peroxidase"/>
    <property type="match status" value="1"/>
</dbReference>
<keyword evidence="8" id="KW-0539">Nucleus</keyword>